<keyword evidence="2" id="KW-1003">Cell membrane</keyword>
<comment type="caution">
    <text evidence="8">The sequence shown here is derived from an EMBL/GenBank/DDBJ whole genome shotgun (WGS) entry which is preliminary data.</text>
</comment>
<gene>
    <name evidence="8" type="ORF">GR212_03305</name>
</gene>
<dbReference type="Proteomes" id="UP000483035">
    <property type="component" value="Unassembled WGS sequence"/>
</dbReference>
<proteinExistence type="predicted"/>
<feature type="domain" description="EamA" evidence="7">
    <location>
        <begin position="166"/>
        <end position="296"/>
    </location>
</feature>
<dbReference type="PANTHER" id="PTHR42920:SF24">
    <property type="entry name" value="AROMATIC AMINO ACID EXPORTER YDDG"/>
    <property type="match status" value="1"/>
</dbReference>
<name>A0A6L9U3I4_9HYPH</name>
<feature type="transmembrane region" description="Helical" evidence="6">
    <location>
        <begin position="168"/>
        <end position="185"/>
    </location>
</feature>
<evidence type="ECO:0000256" key="3">
    <source>
        <dbReference type="ARBA" id="ARBA00022692"/>
    </source>
</evidence>
<evidence type="ECO:0000256" key="6">
    <source>
        <dbReference type="SAM" id="Phobius"/>
    </source>
</evidence>
<dbReference type="InterPro" id="IPR037185">
    <property type="entry name" value="EmrE-like"/>
</dbReference>
<dbReference type="InterPro" id="IPR000620">
    <property type="entry name" value="EamA_dom"/>
</dbReference>
<dbReference type="PANTHER" id="PTHR42920">
    <property type="entry name" value="OS03G0707200 PROTEIN-RELATED"/>
    <property type="match status" value="1"/>
</dbReference>
<keyword evidence="4 6" id="KW-1133">Transmembrane helix</keyword>
<accession>A0A6L9U3I4</accession>
<dbReference type="RefSeq" id="WP_163985012.1">
    <property type="nucleotide sequence ID" value="NZ_WUEY01000001.1"/>
</dbReference>
<keyword evidence="5 6" id="KW-0472">Membrane</keyword>
<dbReference type="EMBL" id="WUEY01000001">
    <property type="protein sequence ID" value="NEI68587.1"/>
    <property type="molecule type" value="Genomic_DNA"/>
</dbReference>
<dbReference type="Pfam" id="PF00892">
    <property type="entry name" value="EamA"/>
    <property type="match status" value="1"/>
</dbReference>
<dbReference type="InterPro" id="IPR051258">
    <property type="entry name" value="Diverse_Substrate_Transporter"/>
</dbReference>
<evidence type="ECO:0000256" key="1">
    <source>
        <dbReference type="ARBA" id="ARBA00004651"/>
    </source>
</evidence>
<organism evidence="8 9">
    <name type="scientific">Rhizobium lusitanum</name>
    <dbReference type="NCBI Taxonomy" id="293958"/>
    <lineage>
        <taxon>Bacteria</taxon>
        <taxon>Pseudomonadati</taxon>
        <taxon>Pseudomonadota</taxon>
        <taxon>Alphaproteobacteria</taxon>
        <taxon>Hyphomicrobiales</taxon>
        <taxon>Rhizobiaceae</taxon>
        <taxon>Rhizobium/Agrobacterium group</taxon>
        <taxon>Rhizobium</taxon>
    </lineage>
</organism>
<evidence type="ECO:0000256" key="4">
    <source>
        <dbReference type="ARBA" id="ARBA00022989"/>
    </source>
</evidence>
<evidence type="ECO:0000259" key="7">
    <source>
        <dbReference type="Pfam" id="PF00892"/>
    </source>
</evidence>
<evidence type="ECO:0000256" key="5">
    <source>
        <dbReference type="ARBA" id="ARBA00023136"/>
    </source>
</evidence>
<evidence type="ECO:0000313" key="9">
    <source>
        <dbReference type="Proteomes" id="UP000483035"/>
    </source>
</evidence>
<feature type="transmembrane region" description="Helical" evidence="6">
    <location>
        <begin position="197"/>
        <end position="215"/>
    </location>
</feature>
<dbReference type="AlphaFoldDB" id="A0A6L9U3I4"/>
<protein>
    <submittedName>
        <fullName evidence="8">EamA family transporter</fullName>
    </submittedName>
</protein>
<evidence type="ECO:0000313" key="8">
    <source>
        <dbReference type="EMBL" id="NEI68587.1"/>
    </source>
</evidence>
<feature type="transmembrane region" description="Helical" evidence="6">
    <location>
        <begin position="255"/>
        <end position="276"/>
    </location>
</feature>
<feature type="transmembrane region" description="Helical" evidence="6">
    <location>
        <begin position="221"/>
        <end position="243"/>
    </location>
</feature>
<sequence>MDQKLVESGTDGGAALMPHPDVAPSTGGIAAGVLMCVMSMSSIQFGSALSASAIATFGPTGATWLRLAFASVILAVIVRPKVTRYSRAQWIAVLVLGTVSALMTISFFSAIARIPLGLAVAIDFLGPLLVATLGFGLSRQLLWPVVAAIGVLLLAYDGEEWVGNLPGILYACGAGAGWACYILLTKRVGDAFKGLEGLSMSLLVAAVVATPFGFASAVPHITASGLLEMAGLAVLVPLLPYALEMTALRRMPTSSFGILMSLEPAIGAFAGFVILSQPMTPSQMFGTALVVAASIGATIFAAKS</sequence>
<keyword evidence="3 6" id="KW-0812">Transmembrane</keyword>
<comment type="subcellular location">
    <subcellularLocation>
        <location evidence="1">Cell membrane</location>
        <topology evidence="1">Multi-pass membrane protein</topology>
    </subcellularLocation>
</comment>
<feature type="transmembrane region" description="Helical" evidence="6">
    <location>
        <begin position="61"/>
        <end position="78"/>
    </location>
</feature>
<feature type="transmembrane region" description="Helical" evidence="6">
    <location>
        <begin position="114"/>
        <end position="134"/>
    </location>
</feature>
<feature type="transmembrane region" description="Helical" evidence="6">
    <location>
        <begin position="90"/>
        <end position="108"/>
    </location>
</feature>
<feature type="transmembrane region" description="Helical" evidence="6">
    <location>
        <begin position="282"/>
        <end position="302"/>
    </location>
</feature>
<feature type="transmembrane region" description="Helical" evidence="6">
    <location>
        <begin position="141"/>
        <end position="156"/>
    </location>
</feature>
<dbReference type="GO" id="GO:0005886">
    <property type="term" value="C:plasma membrane"/>
    <property type="evidence" value="ECO:0007669"/>
    <property type="project" value="UniProtKB-SubCell"/>
</dbReference>
<reference evidence="8 9" key="1">
    <citation type="submission" date="2019-12" db="EMBL/GenBank/DDBJ databases">
        <title>Rhizobium genotypes associated with high levels of biological nitrogen fixation by grain legumes in a temperate-maritime cropping system.</title>
        <authorList>
            <person name="Maluk M."/>
            <person name="Francesc Ferrando Molina F."/>
            <person name="Lopez Del Egido L."/>
            <person name="Lafos M."/>
            <person name="Langarica-Fuentes A."/>
            <person name="Gebre Yohannes G."/>
            <person name="Young M.W."/>
            <person name="Martin P."/>
            <person name="Gantlett R."/>
            <person name="Kenicer G."/>
            <person name="Hawes C."/>
            <person name="Begg G.S."/>
            <person name="Quilliam R.S."/>
            <person name="Squire G.R."/>
            <person name="Poole P.S."/>
            <person name="Young P.W."/>
            <person name="Iannetta P.M."/>
            <person name="James E.K."/>
        </authorList>
    </citation>
    <scope>NUCLEOTIDE SEQUENCE [LARGE SCALE GENOMIC DNA]</scope>
    <source>
        <strain evidence="8 9">JHI1118</strain>
    </source>
</reference>
<evidence type="ECO:0000256" key="2">
    <source>
        <dbReference type="ARBA" id="ARBA00022475"/>
    </source>
</evidence>
<dbReference type="SUPFAM" id="SSF103481">
    <property type="entry name" value="Multidrug resistance efflux transporter EmrE"/>
    <property type="match status" value="2"/>
</dbReference>